<feature type="transmembrane region" description="Helical" evidence="1">
    <location>
        <begin position="92"/>
        <end position="113"/>
    </location>
</feature>
<protein>
    <submittedName>
        <fullName evidence="2">Uncharacterized protein</fullName>
    </submittedName>
</protein>
<reference evidence="2 3" key="1">
    <citation type="submission" date="2019-03" db="EMBL/GenBank/DDBJ databases">
        <title>Genomic Encyclopedia of Type Strains, Phase IV (KMG-IV): sequencing the most valuable type-strain genomes for metagenomic binning, comparative biology and taxonomic classification.</title>
        <authorList>
            <person name="Goeker M."/>
        </authorList>
    </citation>
    <scope>NUCLEOTIDE SEQUENCE [LARGE SCALE GENOMIC DNA]</scope>
    <source>
        <strain evidence="2 3">DSM 26377</strain>
    </source>
</reference>
<comment type="caution">
    <text evidence="2">The sequence shown here is derived from an EMBL/GenBank/DDBJ whole genome shotgun (WGS) entry which is preliminary data.</text>
</comment>
<feature type="transmembrane region" description="Helical" evidence="1">
    <location>
        <begin position="39"/>
        <end position="72"/>
    </location>
</feature>
<dbReference type="Proteomes" id="UP000295341">
    <property type="component" value="Unassembled WGS sequence"/>
</dbReference>
<organism evidence="2 3">
    <name type="scientific">Panacagrimonas perspica</name>
    <dbReference type="NCBI Taxonomy" id="381431"/>
    <lineage>
        <taxon>Bacteria</taxon>
        <taxon>Pseudomonadati</taxon>
        <taxon>Pseudomonadota</taxon>
        <taxon>Gammaproteobacteria</taxon>
        <taxon>Nevskiales</taxon>
        <taxon>Nevskiaceae</taxon>
        <taxon>Panacagrimonas</taxon>
    </lineage>
</organism>
<name>A0A4R7P3W2_9GAMM</name>
<evidence type="ECO:0000313" key="2">
    <source>
        <dbReference type="EMBL" id="TDU28059.1"/>
    </source>
</evidence>
<sequence length="436" mass="47290">MNGFGIHDEAADQRMSASNLAAYLPQILLYPLRGHCPPVILLVTLLLGIGSRSIVALVPLIVGVLWAAHYAVRVIENTSYGHAAPPRLTGDALMLADAMTWSALVAPALLLVLHLKAPGVTVMLLAALLPAHWIALATTRSLVAASHPLRLLHIIGVTGVAYVGTCALLIGAALLGDWLSAHVSSLLVVAAWLYLLFAACHLLGFVAYHRHERLGLGVHVVRPSRERELDEAQSQRLEALLAQITTLRTRRDNEAAAKLMHETAPGPADARRFHEDLYERLKALPARGLALTQAARMIPFLLDRKQVDRALEIFENALDLDASFRCESPLHLPPLAERAFETRQTRLLGRLLESAQASFDGDQALKLLDGIHVRKLMELDRDEAAARRLLASLGSLDGHPKAAELETYAQVLAVGATGAATTTGQARETEPRRPTN</sequence>
<dbReference type="RefSeq" id="WP_133881648.1">
    <property type="nucleotide sequence ID" value="NZ_MWIN01000010.1"/>
</dbReference>
<feature type="transmembrane region" description="Helical" evidence="1">
    <location>
        <begin position="186"/>
        <end position="208"/>
    </location>
</feature>
<feature type="transmembrane region" description="Helical" evidence="1">
    <location>
        <begin position="151"/>
        <end position="174"/>
    </location>
</feature>
<keyword evidence="1" id="KW-0812">Transmembrane</keyword>
<dbReference type="AlphaFoldDB" id="A0A4R7P3W2"/>
<evidence type="ECO:0000313" key="3">
    <source>
        <dbReference type="Proteomes" id="UP000295341"/>
    </source>
</evidence>
<keyword evidence="3" id="KW-1185">Reference proteome</keyword>
<dbReference type="EMBL" id="SOBT01000009">
    <property type="protein sequence ID" value="TDU28059.1"/>
    <property type="molecule type" value="Genomic_DNA"/>
</dbReference>
<feature type="transmembrane region" description="Helical" evidence="1">
    <location>
        <begin position="119"/>
        <end position="139"/>
    </location>
</feature>
<gene>
    <name evidence="2" type="ORF">DFR24_2418</name>
</gene>
<keyword evidence="1" id="KW-0472">Membrane</keyword>
<keyword evidence="1" id="KW-1133">Transmembrane helix</keyword>
<accession>A0A4R7P3W2</accession>
<proteinExistence type="predicted"/>
<evidence type="ECO:0000256" key="1">
    <source>
        <dbReference type="SAM" id="Phobius"/>
    </source>
</evidence>